<dbReference type="InterPro" id="IPR006330">
    <property type="entry name" value="Ado/ade_deaminase"/>
</dbReference>
<keyword evidence="2" id="KW-1133">Transmembrane helix</keyword>
<proteinExistence type="predicted"/>
<evidence type="ECO:0000256" key="1">
    <source>
        <dbReference type="SAM" id="MobiDB-lite"/>
    </source>
</evidence>
<dbReference type="PANTHER" id="PTHR11409:SF39">
    <property type="entry name" value="ADENOSINE DEAMINASE 2"/>
    <property type="match status" value="1"/>
</dbReference>
<reference evidence="3" key="1">
    <citation type="submission" date="2021-01" db="EMBL/GenBank/DDBJ databases">
        <authorList>
            <person name="Corre E."/>
            <person name="Pelletier E."/>
            <person name="Niang G."/>
            <person name="Scheremetjew M."/>
            <person name="Finn R."/>
            <person name="Kale V."/>
            <person name="Holt S."/>
            <person name="Cochrane G."/>
            <person name="Meng A."/>
            <person name="Brown T."/>
            <person name="Cohen L."/>
        </authorList>
    </citation>
    <scope>NUCLEOTIDE SEQUENCE</scope>
    <source>
        <strain evidence="3">CCMP1510</strain>
    </source>
</reference>
<dbReference type="EMBL" id="HBIJ01001305">
    <property type="protein sequence ID" value="CAE0360241.1"/>
    <property type="molecule type" value="Transcribed_RNA"/>
</dbReference>
<keyword evidence="2" id="KW-0812">Transmembrane</keyword>
<dbReference type="GO" id="GO:0006154">
    <property type="term" value="P:adenosine catabolic process"/>
    <property type="evidence" value="ECO:0007669"/>
    <property type="project" value="TreeGrafter"/>
</dbReference>
<evidence type="ECO:0000313" key="3">
    <source>
        <dbReference type="EMBL" id="CAE0360241.1"/>
    </source>
</evidence>
<dbReference type="PANTHER" id="PTHR11409">
    <property type="entry name" value="ADENOSINE DEAMINASE"/>
    <property type="match status" value="1"/>
</dbReference>
<dbReference type="SUPFAM" id="SSF51556">
    <property type="entry name" value="Metallo-dependent hydrolases"/>
    <property type="match status" value="1"/>
</dbReference>
<name>A0A7S3NDM9_9STRA</name>
<dbReference type="Gene3D" id="3.20.20.140">
    <property type="entry name" value="Metal-dependent hydrolases"/>
    <property type="match status" value="1"/>
</dbReference>
<dbReference type="AlphaFoldDB" id="A0A7S3NDM9"/>
<feature type="transmembrane region" description="Helical" evidence="2">
    <location>
        <begin position="562"/>
        <end position="584"/>
    </location>
</feature>
<accession>A0A7S3NDM9</accession>
<evidence type="ECO:0000256" key="2">
    <source>
        <dbReference type="SAM" id="Phobius"/>
    </source>
</evidence>
<evidence type="ECO:0008006" key="4">
    <source>
        <dbReference type="Google" id="ProtNLM"/>
    </source>
</evidence>
<keyword evidence="2" id="KW-0472">Membrane</keyword>
<feature type="compositionally biased region" description="Low complexity" evidence="1">
    <location>
        <begin position="638"/>
        <end position="672"/>
    </location>
</feature>
<dbReference type="GO" id="GO:0004000">
    <property type="term" value="F:adenosine deaminase activity"/>
    <property type="evidence" value="ECO:0007669"/>
    <property type="project" value="TreeGrafter"/>
</dbReference>
<sequence length="680" mass="76865">MFVLLLLLRLSEGLLFDYGLSQEEARRQFLKNPNDDSYYETIQNASILTACGGDIIVNAAEIRAERELRKKRNALLLALGEKFPYGSPESFFAAKGQVENSEIFREFIQAPKGAGLHLHLELAGNFTWLSEILVSQIWWDKLYTDINGSQWYMQPRDTANLFKASQILPRDANFLQKQIVVQAKDAWQSPDAWNVFFAIFERIENLFNYMPFLSLYLENLLIMFRDQGYQYLELKHSLGQKYDSKYNLSIAEELEIYQNLSDSILPFRLIITGDRHSSALQVLNTAQTQLPISSMVTAFDLVNEEDKGHSHVYHSNTSLAYASHKKKLILHGGETAFARDTNRVRVGATYDRDVYAPARNVMEALRLGAHRVGHNLAAGHDLLALRAYAASKTCAVVNPMSNSILRFQSDLRSHPGRLFCSAQAPFAISNDDNAALGTNPPTHDIFAIYISWGLDLAQLKAILMQSFTCATIPLNLAEFEARWQHWVSSITTFNDDDTVSVWTETDEHEFQRWSELHSTTFLHYCDQGVLIIPQMACRCFQGYTGPLCNQPITSYSHSTTHLFLLLVVVVVVVLGIFLFLFFSFQHSTRTLNKTTRSGSNPVITPTSSFASSSSSSSSFFRRFFLLQRQQDISYTTMASSSASSQSQRRSNNIVVSSSSNTTPSSHHLLQRQQQHDDGVV</sequence>
<feature type="region of interest" description="Disordered" evidence="1">
    <location>
        <begin position="637"/>
        <end position="680"/>
    </location>
</feature>
<gene>
    <name evidence="3" type="ORF">ALAG00032_LOCUS971</name>
</gene>
<dbReference type="InterPro" id="IPR032466">
    <property type="entry name" value="Metal_Hydrolase"/>
</dbReference>
<dbReference type="GO" id="GO:0046103">
    <property type="term" value="P:inosine biosynthetic process"/>
    <property type="evidence" value="ECO:0007669"/>
    <property type="project" value="TreeGrafter"/>
</dbReference>
<dbReference type="UniPathway" id="UPA00606"/>
<protein>
    <recommendedName>
        <fullName evidence="4">Adenosine deaminase</fullName>
    </recommendedName>
</protein>
<organism evidence="3">
    <name type="scientific">Aureoumbra lagunensis</name>
    <dbReference type="NCBI Taxonomy" id="44058"/>
    <lineage>
        <taxon>Eukaryota</taxon>
        <taxon>Sar</taxon>
        <taxon>Stramenopiles</taxon>
        <taxon>Ochrophyta</taxon>
        <taxon>Pelagophyceae</taxon>
        <taxon>Pelagomonadales</taxon>
        <taxon>Aureoumbra</taxon>
    </lineage>
</organism>